<dbReference type="RefSeq" id="WP_251779668.1">
    <property type="nucleotide sequence ID" value="NZ_JAMKFE010000010.1"/>
</dbReference>
<keyword evidence="2" id="KW-0804">Transcription</keyword>
<dbReference type="EMBL" id="JAMKFE010000010">
    <property type="protein sequence ID" value="MCM5681189.1"/>
    <property type="molecule type" value="Genomic_DNA"/>
</dbReference>
<dbReference type="InterPro" id="IPR018060">
    <property type="entry name" value="HTH_AraC"/>
</dbReference>
<dbReference type="Gene3D" id="1.10.10.60">
    <property type="entry name" value="Homeodomain-like"/>
    <property type="match status" value="1"/>
</dbReference>
<dbReference type="PANTHER" id="PTHR40055">
    <property type="entry name" value="TRANSCRIPTIONAL REGULATOR YGIV-RELATED"/>
    <property type="match status" value="1"/>
</dbReference>
<evidence type="ECO:0000256" key="1">
    <source>
        <dbReference type="ARBA" id="ARBA00023015"/>
    </source>
</evidence>
<name>A0ABT0YR33_9BURK</name>
<evidence type="ECO:0000256" key="2">
    <source>
        <dbReference type="ARBA" id="ARBA00023163"/>
    </source>
</evidence>
<dbReference type="InterPro" id="IPR011256">
    <property type="entry name" value="Reg_factor_effector_dom_sf"/>
</dbReference>
<dbReference type="Gene3D" id="3.20.80.10">
    <property type="entry name" value="Regulatory factor, effector binding domain"/>
    <property type="match status" value="1"/>
</dbReference>
<keyword evidence="5" id="KW-1185">Reference proteome</keyword>
<reference evidence="4" key="1">
    <citation type="submission" date="2022-05" db="EMBL/GenBank/DDBJ databases">
        <title>Schlegelella sp. nov., isolated from mangrove soil.</title>
        <authorList>
            <person name="Liu Y."/>
            <person name="Ge X."/>
            <person name="Liu W."/>
        </authorList>
    </citation>
    <scope>NUCLEOTIDE SEQUENCE</scope>
    <source>
        <strain evidence="4">S2-27</strain>
    </source>
</reference>
<dbReference type="SUPFAM" id="SSF46689">
    <property type="entry name" value="Homeodomain-like"/>
    <property type="match status" value="2"/>
</dbReference>
<proteinExistence type="predicted"/>
<dbReference type="Pfam" id="PF06445">
    <property type="entry name" value="GyrI-like"/>
    <property type="match status" value="1"/>
</dbReference>
<dbReference type="InterPro" id="IPR050908">
    <property type="entry name" value="SmbC-like"/>
</dbReference>
<dbReference type="InterPro" id="IPR010499">
    <property type="entry name" value="AraC_E-bd"/>
</dbReference>
<dbReference type="SUPFAM" id="SSF55136">
    <property type="entry name" value="Probable bacterial effector-binding domain"/>
    <property type="match status" value="1"/>
</dbReference>
<evidence type="ECO:0000313" key="5">
    <source>
        <dbReference type="Proteomes" id="UP001165541"/>
    </source>
</evidence>
<evidence type="ECO:0000259" key="3">
    <source>
        <dbReference type="PROSITE" id="PS01124"/>
    </source>
</evidence>
<dbReference type="SMART" id="SM00871">
    <property type="entry name" value="AraC_E_bind"/>
    <property type="match status" value="1"/>
</dbReference>
<dbReference type="SMART" id="SM00342">
    <property type="entry name" value="HTH_ARAC"/>
    <property type="match status" value="1"/>
</dbReference>
<dbReference type="Pfam" id="PF12833">
    <property type="entry name" value="HTH_18"/>
    <property type="match status" value="1"/>
</dbReference>
<comment type="caution">
    <text evidence="4">The sequence shown here is derived from an EMBL/GenBank/DDBJ whole genome shotgun (WGS) entry which is preliminary data.</text>
</comment>
<sequence>MTPDTRPLPLPPPRAGRSLDSLAHVAAHIDRHLDAPLDTAELAALAGLSRHHFQRMFRACFGTTVQGYVTWRRLRRATELLADARLPVLEVALAVGYESAQALAKAMRRELDTTPTAARAGAGLRWQRLFDAAGGAQQQPTGLRPRLMELPALPVLTAAGHGIEGGEMRTAAAQAYGELMPALTRAGLMSKVRGYLALIPELPDGPDDPDCRFLGGVMFDAPPHLQDPLRGSLHWHELPAGGYAVFRHEGRCCDLHHLWAAIYRDWLPATRYALRDVPSFEVYVDAPNVRVDEGLRVDIHVPVH</sequence>
<feature type="domain" description="HTH araC/xylS-type" evidence="3">
    <location>
        <begin position="23"/>
        <end position="121"/>
    </location>
</feature>
<dbReference type="InterPro" id="IPR029442">
    <property type="entry name" value="GyrI-like"/>
</dbReference>
<gene>
    <name evidence="4" type="ORF">M8A51_16805</name>
</gene>
<organism evidence="4 5">
    <name type="scientific">Caldimonas mangrovi</name>
    <dbReference type="NCBI Taxonomy" id="2944811"/>
    <lineage>
        <taxon>Bacteria</taxon>
        <taxon>Pseudomonadati</taxon>
        <taxon>Pseudomonadota</taxon>
        <taxon>Betaproteobacteria</taxon>
        <taxon>Burkholderiales</taxon>
        <taxon>Sphaerotilaceae</taxon>
        <taxon>Caldimonas</taxon>
    </lineage>
</organism>
<dbReference type="PROSITE" id="PS01124">
    <property type="entry name" value="HTH_ARAC_FAMILY_2"/>
    <property type="match status" value="1"/>
</dbReference>
<dbReference type="PANTHER" id="PTHR40055:SF1">
    <property type="entry name" value="TRANSCRIPTIONAL REGULATOR YGIV-RELATED"/>
    <property type="match status" value="1"/>
</dbReference>
<accession>A0ABT0YR33</accession>
<dbReference type="InterPro" id="IPR009057">
    <property type="entry name" value="Homeodomain-like_sf"/>
</dbReference>
<protein>
    <submittedName>
        <fullName evidence="4">AraC family transcriptional regulator</fullName>
    </submittedName>
</protein>
<dbReference type="Proteomes" id="UP001165541">
    <property type="component" value="Unassembled WGS sequence"/>
</dbReference>
<keyword evidence="1" id="KW-0805">Transcription regulation</keyword>
<evidence type="ECO:0000313" key="4">
    <source>
        <dbReference type="EMBL" id="MCM5681189.1"/>
    </source>
</evidence>